<gene>
    <name evidence="3" type="ORF">SAMN06265219_11554</name>
</gene>
<feature type="domain" description="DUF1206" evidence="2">
    <location>
        <begin position="99"/>
        <end position="162"/>
    </location>
</feature>
<dbReference type="Pfam" id="PF06724">
    <property type="entry name" value="DUF1206"/>
    <property type="match status" value="3"/>
</dbReference>
<feature type="transmembrane region" description="Helical" evidence="1">
    <location>
        <begin position="94"/>
        <end position="114"/>
    </location>
</feature>
<evidence type="ECO:0000313" key="3">
    <source>
        <dbReference type="EMBL" id="SMO91228.1"/>
    </source>
</evidence>
<dbReference type="InterPro" id="IPR009597">
    <property type="entry name" value="DUF1206"/>
</dbReference>
<feature type="transmembrane region" description="Helical" evidence="1">
    <location>
        <begin position="141"/>
        <end position="168"/>
    </location>
</feature>
<keyword evidence="1" id="KW-1133">Transmembrane helix</keyword>
<organism evidence="3 4">
    <name type="scientific">Gracilimonas mengyeensis</name>
    <dbReference type="NCBI Taxonomy" id="1302730"/>
    <lineage>
        <taxon>Bacteria</taxon>
        <taxon>Pseudomonadati</taxon>
        <taxon>Balneolota</taxon>
        <taxon>Balneolia</taxon>
        <taxon>Balneolales</taxon>
        <taxon>Balneolaceae</taxon>
        <taxon>Gracilimonas</taxon>
    </lineage>
</organism>
<dbReference type="EMBL" id="FXTP01000015">
    <property type="protein sequence ID" value="SMO91228.1"/>
    <property type="molecule type" value="Genomic_DNA"/>
</dbReference>
<evidence type="ECO:0000256" key="1">
    <source>
        <dbReference type="SAM" id="Phobius"/>
    </source>
</evidence>
<keyword evidence="4" id="KW-1185">Reference proteome</keyword>
<feature type="transmembrane region" description="Helical" evidence="1">
    <location>
        <begin position="18"/>
        <end position="36"/>
    </location>
</feature>
<accession>A0A521F4Y7</accession>
<reference evidence="3 4" key="1">
    <citation type="submission" date="2017-05" db="EMBL/GenBank/DDBJ databases">
        <authorList>
            <person name="Varghese N."/>
            <person name="Submissions S."/>
        </authorList>
    </citation>
    <scope>NUCLEOTIDE SEQUENCE [LARGE SCALE GENOMIC DNA]</scope>
    <source>
        <strain evidence="3 4">DSM 21985</strain>
    </source>
</reference>
<dbReference type="RefSeq" id="WP_142455621.1">
    <property type="nucleotide sequence ID" value="NZ_FXTP01000015.1"/>
</dbReference>
<keyword evidence="1" id="KW-0812">Transmembrane</keyword>
<proteinExistence type="predicted"/>
<feature type="transmembrane region" description="Helical" evidence="1">
    <location>
        <begin position="232"/>
        <end position="257"/>
    </location>
</feature>
<dbReference type="Proteomes" id="UP000317557">
    <property type="component" value="Unassembled WGS sequence"/>
</dbReference>
<sequence length="263" mass="29120">MKTLVAFIARTGYITKGIVYFFVGLFAVQAAIGVSAAASGTKQTIQEFIYRPFGDIILYVCMAGLFAHAVWRILQAIKDPEERGSGAGVMFFRLIDFLTGCLYISLSYACWQILQGLQTQSSDKNTEVWVGKILVLPFGKWLVLFCALVIVVAGLYQFYSAAIASFDYSFEDTKMSEKEKKMLRTLGQIGISAWGVVYCMVGFLFYQAAMQFDADEAGGLSDALNALQEQPFGVWILGATAGGLLIYGIYLLILSYYHKIYGR</sequence>
<evidence type="ECO:0000259" key="2">
    <source>
        <dbReference type="Pfam" id="PF06724"/>
    </source>
</evidence>
<keyword evidence="1" id="KW-0472">Membrane</keyword>
<evidence type="ECO:0000313" key="4">
    <source>
        <dbReference type="Proteomes" id="UP000317557"/>
    </source>
</evidence>
<feature type="domain" description="DUF1206" evidence="2">
    <location>
        <begin position="189"/>
        <end position="257"/>
    </location>
</feature>
<feature type="transmembrane region" description="Helical" evidence="1">
    <location>
        <begin position="56"/>
        <end position="74"/>
    </location>
</feature>
<feature type="domain" description="DUF1206" evidence="2">
    <location>
        <begin position="12"/>
        <end position="78"/>
    </location>
</feature>
<protein>
    <recommendedName>
        <fullName evidence="2">DUF1206 domain-containing protein</fullName>
    </recommendedName>
</protein>
<dbReference type="OrthoDB" id="5702018at2"/>
<feature type="transmembrane region" description="Helical" evidence="1">
    <location>
        <begin position="189"/>
        <end position="212"/>
    </location>
</feature>
<name>A0A521F4Y7_9BACT</name>
<dbReference type="AlphaFoldDB" id="A0A521F4Y7"/>